<reference evidence="4 5" key="1">
    <citation type="submission" date="2024-11" db="EMBL/GenBank/DDBJ databases">
        <authorList>
            <person name="Heng Y.C."/>
            <person name="Lim A.C.H."/>
            <person name="Lee J.K.Y."/>
            <person name="Kittelmann S."/>
        </authorList>
    </citation>
    <scope>NUCLEOTIDE SEQUENCE [LARGE SCALE GENOMIC DNA]</scope>
    <source>
        <strain evidence="4 5">WILCCON 0112</strain>
    </source>
</reference>
<keyword evidence="2" id="KW-0808">Transferase</keyword>
<name>A0ABW8S5G7_9CLOT</name>
<evidence type="ECO:0000313" key="5">
    <source>
        <dbReference type="Proteomes" id="UP001623600"/>
    </source>
</evidence>
<accession>A0ABW8S5G7</accession>
<dbReference type="InterPro" id="IPR029044">
    <property type="entry name" value="Nucleotide-diphossugar_trans"/>
</dbReference>
<dbReference type="SUPFAM" id="SSF53448">
    <property type="entry name" value="Nucleotide-diphospho-sugar transferases"/>
    <property type="match status" value="1"/>
</dbReference>
<evidence type="ECO:0000259" key="3">
    <source>
        <dbReference type="Pfam" id="PF00535"/>
    </source>
</evidence>
<gene>
    <name evidence="4" type="ORF">ACJDTP_10200</name>
</gene>
<evidence type="ECO:0000256" key="2">
    <source>
        <dbReference type="ARBA" id="ARBA00022679"/>
    </source>
</evidence>
<keyword evidence="1" id="KW-0328">Glycosyltransferase</keyword>
<dbReference type="PANTHER" id="PTHR22916">
    <property type="entry name" value="GLYCOSYLTRANSFERASE"/>
    <property type="match status" value="1"/>
</dbReference>
<dbReference type="RefSeq" id="WP_406761098.1">
    <property type="nucleotide sequence ID" value="NZ_JBJIAB010000010.1"/>
</dbReference>
<comment type="caution">
    <text evidence="4">The sequence shown here is derived from an EMBL/GenBank/DDBJ whole genome shotgun (WGS) entry which is preliminary data.</text>
</comment>
<dbReference type="Proteomes" id="UP001623600">
    <property type="component" value="Unassembled WGS sequence"/>
</dbReference>
<dbReference type="EMBL" id="JBJIAB010000010">
    <property type="protein sequence ID" value="MFL0165437.1"/>
    <property type="molecule type" value="Genomic_DNA"/>
</dbReference>
<dbReference type="CDD" id="cd00761">
    <property type="entry name" value="Glyco_tranf_GTA_type"/>
    <property type="match status" value="1"/>
</dbReference>
<protein>
    <submittedName>
        <fullName evidence="4">Glycosyltransferase family 2 protein</fullName>
    </submittedName>
</protein>
<feature type="domain" description="Glycosyltransferase 2-like" evidence="3">
    <location>
        <begin position="6"/>
        <end position="130"/>
    </location>
</feature>
<evidence type="ECO:0000313" key="4">
    <source>
        <dbReference type="EMBL" id="MFL0165437.1"/>
    </source>
</evidence>
<dbReference type="Pfam" id="PF00535">
    <property type="entry name" value="Glycos_transf_2"/>
    <property type="match status" value="1"/>
</dbReference>
<evidence type="ECO:0000256" key="1">
    <source>
        <dbReference type="ARBA" id="ARBA00022676"/>
    </source>
</evidence>
<keyword evidence="5" id="KW-1185">Reference proteome</keyword>
<sequence length="465" mass="54315">MDAKVSIVIPVYNVSRYIDRCLLSVVNQTYRNLEIILINDGSTDDSEVKCLIWRKKDSRIIYVRKQNEGLGSTRNYGVKLASGDYIAFLDSDDWIDTTFVEKLVHSIVKNDADMVFCDYYKVDDKTGKTFAFNTKLYTQEVTSISEQPELLYGADVAMWIKLYKRELLISSNIVIPDIAYEDTSTYAMIAASCNRIAHVKEKLLYYRINRDGSILNNIENRKHAVEALRYVCDEMKKRNQFIKYKRYLERFAVRFTSFSVRELKRIDNSEKYINELISFLSEYFYGWETPYGMKFCTLGSNNLYCMVNQIPFDIDNVTRSSMTDVIKYNKIEVLADTDFLFIDAQPNDMDTEISYEDIENVLNLAKEYTSLKIILIKNLLSEKYGEYYSDNEFEDKELIRLKNAKINDIYKRIASKYKDIKIIDGNDSKSYFSDINSRHGCSPCHLNDIFFTEMADRIIGVIRLT</sequence>
<dbReference type="PANTHER" id="PTHR22916:SF51">
    <property type="entry name" value="GLYCOSYLTRANSFERASE EPSH-RELATED"/>
    <property type="match status" value="1"/>
</dbReference>
<dbReference type="Gene3D" id="3.90.550.10">
    <property type="entry name" value="Spore Coat Polysaccharide Biosynthesis Protein SpsA, Chain A"/>
    <property type="match status" value="1"/>
</dbReference>
<organism evidence="4 5">
    <name type="scientific">Candidatus Clostridium helianthi</name>
    <dbReference type="NCBI Taxonomy" id="3381660"/>
    <lineage>
        <taxon>Bacteria</taxon>
        <taxon>Bacillati</taxon>
        <taxon>Bacillota</taxon>
        <taxon>Clostridia</taxon>
        <taxon>Eubacteriales</taxon>
        <taxon>Clostridiaceae</taxon>
        <taxon>Clostridium</taxon>
    </lineage>
</organism>
<dbReference type="InterPro" id="IPR001173">
    <property type="entry name" value="Glyco_trans_2-like"/>
</dbReference>
<proteinExistence type="predicted"/>